<keyword evidence="2" id="KW-1185">Reference proteome</keyword>
<protein>
    <recommendedName>
        <fullName evidence="3">YolD-like family protein</fullName>
    </recommendedName>
</protein>
<dbReference type="KEGG" id="bcoh:BC6307_09270"/>
<dbReference type="AlphaFoldDB" id="A0A223KPX5"/>
<dbReference type="STRING" id="1314751.GCA_001591425_00867"/>
<dbReference type="RefSeq" id="WP_066412597.1">
    <property type="nucleotide sequence ID" value="NZ_CP018866.1"/>
</dbReference>
<organism evidence="1 2">
    <name type="scientific">Sutcliffiella cohnii</name>
    <dbReference type="NCBI Taxonomy" id="33932"/>
    <lineage>
        <taxon>Bacteria</taxon>
        <taxon>Bacillati</taxon>
        <taxon>Bacillota</taxon>
        <taxon>Bacilli</taxon>
        <taxon>Bacillales</taxon>
        <taxon>Bacillaceae</taxon>
        <taxon>Sutcliffiella</taxon>
    </lineage>
</organism>
<dbReference type="InterPro" id="IPR014962">
    <property type="entry name" value="YolD"/>
</dbReference>
<reference evidence="1 2" key="1">
    <citation type="submission" date="2016-12" db="EMBL/GenBank/DDBJ databases">
        <title>The whole genome sequencing and assembly of Bacillus cohnii DSM 6307T strain.</title>
        <authorList>
            <person name="Lee Y.-J."/>
            <person name="Yi H."/>
            <person name="Bahn Y.-S."/>
            <person name="Kim J.F."/>
            <person name="Lee D.-W."/>
        </authorList>
    </citation>
    <scope>NUCLEOTIDE SEQUENCE [LARGE SCALE GENOMIC DNA]</scope>
    <source>
        <strain evidence="1 2">DSM 6307</strain>
    </source>
</reference>
<accession>A0A223KPX5</accession>
<dbReference type="Proteomes" id="UP000215224">
    <property type="component" value="Chromosome"/>
</dbReference>
<proteinExistence type="predicted"/>
<sequence length="108" mass="12954">MEHKRSNKIVSQSMFLWKNEHNRTVQAFLVFPDDVPDFQYIQDLLHSIYLNKETVRLTAWFEGEIIQITGKIHSFRFSTHRITVKDIDKNKYHLRLVDIVEIVRKLGK</sequence>
<evidence type="ECO:0000313" key="1">
    <source>
        <dbReference type="EMBL" id="AST91456.1"/>
    </source>
</evidence>
<evidence type="ECO:0008006" key="3">
    <source>
        <dbReference type="Google" id="ProtNLM"/>
    </source>
</evidence>
<gene>
    <name evidence="1" type="ORF">BC6307_09270</name>
</gene>
<name>A0A223KPX5_9BACI</name>
<dbReference type="Pfam" id="PF08863">
    <property type="entry name" value="YolD"/>
    <property type="match status" value="1"/>
</dbReference>
<dbReference type="EMBL" id="CP018866">
    <property type="protein sequence ID" value="AST91456.1"/>
    <property type="molecule type" value="Genomic_DNA"/>
</dbReference>
<evidence type="ECO:0000313" key="2">
    <source>
        <dbReference type="Proteomes" id="UP000215224"/>
    </source>
</evidence>